<protein>
    <submittedName>
        <fullName evidence="1">Uncharacterized protein</fullName>
    </submittedName>
</protein>
<comment type="caution">
    <text evidence="1">The sequence shown here is derived from an EMBL/GenBank/DDBJ whole genome shotgun (WGS) entry which is preliminary data.</text>
</comment>
<keyword evidence="2" id="KW-1185">Reference proteome</keyword>
<dbReference type="Proteomes" id="UP000092321">
    <property type="component" value="Unassembled WGS sequence"/>
</dbReference>
<accession>A0A1B7TCG4</accession>
<evidence type="ECO:0000313" key="2">
    <source>
        <dbReference type="Proteomes" id="UP000092321"/>
    </source>
</evidence>
<dbReference type="AlphaFoldDB" id="A0A1B7TCG4"/>
<dbReference type="EMBL" id="LXPE01000018">
    <property type="protein sequence ID" value="OBA26436.1"/>
    <property type="molecule type" value="Genomic_DNA"/>
</dbReference>
<gene>
    <name evidence="1" type="ORF">HANVADRAFT_49181</name>
</gene>
<evidence type="ECO:0000313" key="1">
    <source>
        <dbReference type="EMBL" id="OBA26436.1"/>
    </source>
</evidence>
<proteinExistence type="predicted"/>
<sequence length="295" mass="35515">MPSRLEKSKSNHHQHQKLHFLNETKRQNLKFECRNNNQNNFFNRIFNPKLKSELLEHPFSVQNYKKFFEKVDTQISTLRPHCYFKSEPKLFLNLYENVVYKEMTQFSDDLQCFSLSIKILTFFYKELNYPYDSIKYLINSVLINMDLVLTNIFDNINSFFLVSTSCDHLISLLEKLISLDVEIGSDVKWLYRGILKKKLKSDNIFKQFHLELSFHTRFLKNFKSVLEIQHLKLDYEEFFTNYFLLDEGFNQMKYIKILNILNNNAHVNDLSYSFLIVCLHKSIKKLLDKNFENYI</sequence>
<name>A0A1B7TCG4_9ASCO</name>
<organism evidence="1 2">
    <name type="scientific">Hanseniaspora valbyensis NRRL Y-1626</name>
    <dbReference type="NCBI Taxonomy" id="766949"/>
    <lineage>
        <taxon>Eukaryota</taxon>
        <taxon>Fungi</taxon>
        <taxon>Dikarya</taxon>
        <taxon>Ascomycota</taxon>
        <taxon>Saccharomycotina</taxon>
        <taxon>Saccharomycetes</taxon>
        <taxon>Saccharomycodales</taxon>
        <taxon>Saccharomycodaceae</taxon>
        <taxon>Hanseniaspora</taxon>
    </lineage>
</organism>
<reference evidence="2" key="1">
    <citation type="journal article" date="2016" name="Proc. Natl. Acad. Sci. U.S.A.">
        <title>Comparative genomics of biotechnologically important yeasts.</title>
        <authorList>
            <person name="Riley R."/>
            <person name="Haridas S."/>
            <person name="Wolfe K.H."/>
            <person name="Lopes M.R."/>
            <person name="Hittinger C.T."/>
            <person name="Goeker M."/>
            <person name="Salamov A.A."/>
            <person name="Wisecaver J.H."/>
            <person name="Long T.M."/>
            <person name="Calvey C.H."/>
            <person name="Aerts A.L."/>
            <person name="Barry K.W."/>
            <person name="Choi C."/>
            <person name="Clum A."/>
            <person name="Coughlan A.Y."/>
            <person name="Deshpande S."/>
            <person name="Douglass A.P."/>
            <person name="Hanson S.J."/>
            <person name="Klenk H.-P."/>
            <person name="LaButti K.M."/>
            <person name="Lapidus A."/>
            <person name="Lindquist E.A."/>
            <person name="Lipzen A.M."/>
            <person name="Meier-Kolthoff J.P."/>
            <person name="Ohm R.A."/>
            <person name="Otillar R.P."/>
            <person name="Pangilinan J.L."/>
            <person name="Peng Y."/>
            <person name="Rokas A."/>
            <person name="Rosa C.A."/>
            <person name="Scheuner C."/>
            <person name="Sibirny A.A."/>
            <person name="Slot J.C."/>
            <person name="Stielow J.B."/>
            <person name="Sun H."/>
            <person name="Kurtzman C.P."/>
            <person name="Blackwell M."/>
            <person name="Grigoriev I.V."/>
            <person name="Jeffries T.W."/>
        </authorList>
    </citation>
    <scope>NUCLEOTIDE SEQUENCE [LARGE SCALE GENOMIC DNA]</scope>
    <source>
        <strain evidence="2">NRRL Y-1626</strain>
    </source>
</reference>